<protein>
    <recommendedName>
        <fullName evidence="3">Acetoin utilization protein AcuC</fullName>
    </recommendedName>
</protein>
<comment type="caution">
    <text evidence="6">The sequence shown here is derived from an EMBL/GenBank/DDBJ whole genome shotgun (WGS) entry which is preliminary data.</text>
</comment>
<evidence type="ECO:0000256" key="1">
    <source>
        <dbReference type="ARBA" id="ARBA00005101"/>
    </source>
</evidence>
<dbReference type="InterPro" id="IPR023801">
    <property type="entry name" value="His_deacetylse_dom"/>
</dbReference>
<dbReference type="Gene3D" id="3.40.800.20">
    <property type="entry name" value="Histone deacetylase domain"/>
    <property type="match status" value="1"/>
</dbReference>
<name>A0ABT1VZI0_9PROT</name>
<dbReference type="PANTHER" id="PTHR10625:SF10">
    <property type="entry name" value="HISTONE DEACETYLASE HDAC1"/>
    <property type="match status" value="1"/>
</dbReference>
<dbReference type="SUPFAM" id="SSF52768">
    <property type="entry name" value="Arginase/deacetylase"/>
    <property type="match status" value="1"/>
</dbReference>
<evidence type="ECO:0000256" key="2">
    <source>
        <dbReference type="ARBA" id="ARBA00005947"/>
    </source>
</evidence>
<dbReference type="EMBL" id="JAMZEJ010000007">
    <property type="protein sequence ID" value="MCQ8241756.1"/>
    <property type="molecule type" value="Genomic_DNA"/>
</dbReference>
<dbReference type="InterPro" id="IPR037138">
    <property type="entry name" value="His_deacetylse_dom_sf"/>
</dbReference>
<sequence>MRAPPLLVGSEIYRGSSYGKGHPMAVARVSVCLDLCRALGWVDPGRYLDAPMARPEEVTRFHDPAYVSALREAERRQAVSEEAKRRFNIGVNNNPVFPEMYRRPMTSAGAVMLAARRSAEARNTVFTPGGGTHHGRPGGASGFCYLNDVVLGLLEWRRLGLRRLAYVDIDAHHGDGVQDAFADDPDVLTISIHEINRWPRTGAVGDRAGGAARNMPVPSGFHDGEMRLLMRDAVLPLLRRHRPEALMLQAGADSLEDDPLSHLSLSNNAYFEAAASLAALAEEAMLPFVVTGGGGYNPFSVGRCWAGIWGVLDGHALPDLLPPGAEAVMRALEFPHRLGRSPPERWFTTLRDPPREGPVRPEVRRLAGLVLEEAA</sequence>
<dbReference type="CDD" id="cd09994">
    <property type="entry name" value="HDAC_AcuC_like"/>
    <property type="match status" value="1"/>
</dbReference>
<dbReference type="Pfam" id="PF00850">
    <property type="entry name" value="Hist_deacetyl"/>
    <property type="match status" value="1"/>
</dbReference>
<dbReference type="RefSeq" id="WP_422920495.1">
    <property type="nucleotide sequence ID" value="NZ_JAMZEJ010000007.1"/>
</dbReference>
<feature type="domain" description="Histone deacetylase" evidence="5">
    <location>
        <begin position="22"/>
        <end position="310"/>
    </location>
</feature>
<dbReference type="Proteomes" id="UP001524547">
    <property type="component" value="Unassembled WGS sequence"/>
</dbReference>
<dbReference type="InterPro" id="IPR000286">
    <property type="entry name" value="HDACs"/>
</dbReference>
<dbReference type="PRINTS" id="PR01270">
    <property type="entry name" value="HDASUPER"/>
</dbReference>
<proteinExistence type="inferred from homology"/>
<dbReference type="InterPro" id="IPR003085">
    <property type="entry name" value="AcuC"/>
</dbReference>
<comment type="pathway">
    <text evidence="1">Ketone degradation; acetoin degradation.</text>
</comment>
<dbReference type="InterPro" id="IPR023696">
    <property type="entry name" value="Ureohydrolase_dom_sf"/>
</dbReference>
<reference evidence="6 7" key="1">
    <citation type="submission" date="2022-06" db="EMBL/GenBank/DDBJ databases">
        <title>Rhizosaccharibacter gen. nov. sp. nov. KSS12, endophytic bacteria isolated from sugarcane.</title>
        <authorList>
            <person name="Pitiwittayakul N."/>
        </authorList>
    </citation>
    <scope>NUCLEOTIDE SEQUENCE [LARGE SCALE GENOMIC DNA]</scope>
    <source>
        <strain evidence="6 7">KSS12</strain>
    </source>
</reference>
<evidence type="ECO:0000256" key="3">
    <source>
        <dbReference type="ARBA" id="ARBA00020218"/>
    </source>
</evidence>
<dbReference type="PANTHER" id="PTHR10625">
    <property type="entry name" value="HISTONE DEACETYLASE HDAC1-RELATED"/>
    <property type="match status" value="1"/>
</dbReference>
<evidence type="ECO:0000256" key="4">
    <source>
        <dbReference type="ARBA" id="ARBA00022627"/>
    </source>
</evidence>
<evidence type="ECO:0000259" key="5">
    <source>
        <dbReference type="Pfam" id="PF00850"/>
    </source>
</evidence>
<gene>
    <name evidence="6" type="ORF">NFI88_13020</name>
</gene>
<keyword evidence="7" id="KW-1185">Reference proteome</keyword>
<evidence type="ECO:0000313" key="6">
    <source>
        <dbReference type="EMBL" id="MCQ8241756.1"/>
    </source>
</evidence>
<evidence type="ECO:0000313" key="7">
    <source>
        <dbReference type="Proteomes" id="UP001524547"/>
    </source>
</evidence>
<comment type="similarity">
    <text evidence="2">Belongs to the histone deacetylase family.</text>
</comment>
<accession>A0ABT1VZI0</accession>
<organism evidence="6 7">
    <name type="scientific">Rhizosaccharibacter radicis</name>
    <dbReference type="NCBI Taxonomy" id="2782605"/>
    <lineage>
        <taxon>Bacteria</taxon>
        <taxon>Pseudomonadati</taxon>
        <taxon>Pseudomonadota</taxon>
        <taxon>Alphaproteobacteria</taxon>
        <taxon>Acetobacterales</taxon>
        <taxon>Acetobacteraceae</taxon>
        <taxon>Rhizosaccharibacter</taxon>
    </lineage>
</organism>
<keyword evidence="4" id="KW-0006">Acetoin catabolism</keyword>